<dbReference type="InParanoid" id="L2GUM7"/>
<gene>
    <name evidence="3" type="ORF">VCUG_01705</name>
</gene>
<proteinExistence type="predicted"/>
<sequence>MTKRFVTYETIFILVVFTCCAAVLVVNDEERALERYSGIISNDITRNGDSEALQNYEGDSNKDNLLKPQINNLRYLYEIQALKNESAMKMRFLTCRLSYYLRLYRDKLFATFILDGLSRLDDLCDQEANENTRNPITFKNNSRMCLISGATSATGKHLKQSVTNFIINLRLAVVHTIDCSRILFNFTAQLMRNAYKRYNSWTQTTEDLNEKFVEEIAPSFDELCDAIDNEMDKSGDVASSGLLGSMSYREKRSHNVCQGKDVQVNENELEPLSECSSTNMRGSWLKCSCEARTRYENHLRRCNDFSARSFFQSIYKHVHRMDYFQKMLSLYFRTKRTGDLSRSAAEGTNSYDEDIKENGSPCHKRHDKKQCDRCKNTGEKGYSFEVILIIAAIIFTIAIVAFLIITVVADCCSKYK</sequence>
<evidence type="ECO:0000313" key="4">
    <source>
        <dbReference type="Proteomes" id="UP000011081"/>
    </source>
</evidence>
<keyword evidence="2" id="KW-0812">Transmembrane</keyword>
<accession>L2GUM7</accession>
<dbReference type="GeneID" id="19879579"/>
<organism evidence="3 4">
    <name type="scientific">Vavraia culicis (isolate floridensis)</name>
    <name type="common">Microsporidian parasite</name>
    <dbReference type="NCBI Taxonomy" id="948595"/>
    <lineage>
        <taxon>Eukaryota</taxon>
        <taxon>Fungi</taxon>
        <taxon>Fungi incertae sedis</taxon>
        <taxon>Microsporidia</taxon>
        <taxon>Pleistophoridae</taxon>
        <taxon>Vavraia</taxon>
    </lineage>
</organism>
<evidence type="ECO:0000256" key="1">
    <source>
        <dbReference type="SAM" id="MobiDB-lite"/>
    </source>
</evidence>
<dbReference type="HOGENOM" id="CLU_660898_0_0_1"/>
<feature type="region of interest" description="Disordered" evidence="1">
    <location>
        <begin position="343"/>
        <end position="367"/>
    </location>
</feature>
<keyword evidence="2" id="KW-1133">Transmembrane helix</keyword>
<keyword evidence="2" id="KW-0472">Membrane</keyword>
<feature type="transmembrane region" description="Helical" evidence="2">
    <location>
        <begin position="6"/>
        <end position="26"/>
    </location>
</feature>
<evidence type="ECO:0000313" key="3">
    <source>
        <dbReference type="EMBL" id="ELA46805.1"/>
    </source>
</evidence>
<reference evidence="4" key="1">
    <citation type="submission" date="2011-03" db="EMBL/GenBank/DDBJ databases">
        <title>The genome sequence of Vavraia culicis strain floridensis.</title>
        <authorList>
            <consortium name="The Broad Institute Genome Sequencing Platform"/>
            <person name="Cuomo C."/>
            <person name="Becnel J."/>
            <person name="Sanscrainte N."/>
            <person name="Young S.K."/>
            <person name="Zeng Q."/>
            <person name="Gargeya S."/>
            <person name="Fitzgerald M."/>
            <person name="Haas B."/>
            <person name="Abouelleil A."/>
            <person name="Alvarado L."/>
            <person name="Arachchi H.M."/>
            <person name="Berlin A."/>
            <person name="Chapman S.B."/>
            <person name="Gearin G."/>
            <person name="Goldberg J."/>
            <person name="Griggs A."/>
            <person name="Gujja S."/>
            <person name="Hansen M."/>
            <person name="Heiman D."/>
            <person name="Howarth C."/>
            <person name="Larimer J."/>
            <person name="Lui A."/>
            <person name="MacDonald P.J.P."/>
            <person name="McCowen C."/>
            <person name="Montmayeur A."/>
            <person name="Murphy C."/>
            <person name="Neiman D."/>
            <person name="Pearson M."/>
            <person name="Priest M."/>
            <person name="Roberts A."/>
            <person name="Saif S."/>
            <person name="Shea T."/>
            <person name="Sisk P."/>
            <person name="Stolte C."/>
            <person name="Sykes S."/>
            <person name="Wortman J."/>
            <person name="Nusbaum C."/>
            <person name="Birren B."/>
        </authorList>
    </citation>
    <scope>NUCLEOTIDE SEQUENCE [LARGE SCALE GENOMIC DNA]</scope>
    <source>
        <strain evidence="4">floridensis</strain>
    </source>
</reference>
<feature type="transmembrane region" description="Helical" evidence="2">
    <location>
        <begin position="386"/>
        <end position="409"/>
    </location>
</feature>
<evidence type="ECO:0000256" key="2">
    <source>
        <dbReference type="SAM" id="Phobius"/>
    </source>
</evidence>
<dbReference type="AlphaFoldDB" id="L2GUM7"/>
<keyword evidence="4" id="KW-1185">Reference proteome</keyword>
<dbReference type="EMBL" id="GL877432">
    <property type="protein sequence ID" value="ELA46805.1"/>
    <property type="molecule type" value="Genomic_DNA"/>
</dbReference>
<protein>
    <submittedName>
        <fullName evidence="3">Uncharacterized protein</fullName>
    </submittedName>
</protein>
<name>L2GUM7_VAVCU</name>
<dbReference type="Proteomes" id="UP000011081">
    <property type="component" value="Unassembled WGS sequence"/>
</dbReference>
<dbReference type="VEuPathDB" id="MicrosporidiaDB:VCUG_01705"/>
<dbReference type="RefSeq" id="XP_008074721.1">
    <property type="nucleotide sequence ID" value="XM_008076530.1"/>
</dbReference>